<dbReference type="Proteomes" id="UP001500124">
    <property type="component" value="Unassembled WGS sequence"/>
</dbReference>
<comment type="caution">
    <text evidence="1">The sequence shown here is derived from an EMBL/GenBank/DDBJ whole genome shotgun (WGS) entry which is preliminary data.</text>
</comment>
<dbReference type="RefSeq" id="WP_345672786.1">
    <property type="nucleotide sequence ID" value="NZ_BAABKC010000160.1"/>
</dbReference>
<name>A0ABP9LU43_9ACTN</name>
<keyword evidence="2" id="KW-1185">Reference proteome</keyword>
<evidence type="ECO:0000313" key="1">
    <source>
        <dbReference type="EMBL" id="GAA5083115.1"/>
    </source>
</evidence>
<proteinExistence type="predicted"/>
<dbReference type="EMBL" id="BAABKC010000160">
    <property type="protein sequence ID" value="GAA5083115.1"/>
    <property type="molecule type" value="Genomic_DNA"/>
</dbReference>
<accession>A0ABP9LU43</accession>
<organism evidence="1 2">
    <name type="scientific">Streptomyces similanensis</name>
    <dbReference type="NCBI Taxonomy" id="1274988"/>
    <lineage>
        <taxon>Bacteria</taxon>
        <taxon>Bacillati</taxon>
        <taxon>Actinomycetota</taxon>
        <taxon>Actinomycetes</taxon>
        <taxon>Kitasatosporales</taxon>
        <taxon>Streptomycetaceae</taxon>
        <taxon>Streptomyces</taxon>
    </lineage>
</organism>
<sequence length="103" mass="10764">MSAEQTERIRRAAADAHTALQRLTAATAGLTPEGCTVLLEALHDGRTDGLLVVLGGLITATGEDLPEGAAAEDIDEAAAYVEDYAGQRLARARTTLTAQEDQT</sequence>
<protein>
    <recommendedName>
        <fullName evidence="3">YbaB/EbfC family DNA-binding protein</fullName>
    </recommendedName>
</protein>
<gene>
    <name evidence="1" type="ORF">GCM10023336_78030</name>
</gene>
<evidence type="ECO:0000313" key="2">
    <source>
        <dbReference type="Proteomes" id="UP001500124"/>
    </source>
</evidence>
<reference evidence="2" key="1">
    <citation type="journal article" date="2019" name="Int. J. Syst. Evol. Microbiol.">
        <title>The Global Catalogue of Microorganisms (GCM) 10K type strain sequencing project: providing services to taxonomists for standard genome sequencing and annotation.</title>
        <authorList>
            <consortium name="The Broad Institute Genomics Platform"/>
            <consortium name="The Broad Institute Genome Sequencing Center for Infectious Disease"/>
            <person name="Wu L."/>
            <person name="Ma J."/>
        </authorList>
    </citation>
    <scope>NUCLEOTIDE SEQUENCE [LARGE SCALE GENOMIC DNA]</scope>
    <source>
        <strain evidence="2">JCM 18410</strain>
    </source>
</reference>
<evidence type="ECO:0008006" key="3">
    <source>
        <dbReference type="Google" id="ProtNLM"/>
    </source>
</evidence>